<protein>
    <recommendedName>
        <fullName evidence="3 10">Catalase</fullName>
        <ecNumber evidence="3 10">1.11.1.6</ecNumber>
    </recommendedName>
</protein>
<evidence type="ECO:0000256" key="8">
    <source>
        <dbReference type="ARBA" id="ARBA00023004"/>
    </source>
</evidence>
<gene>
    <name evidence="18" type="ORF">M3202_14825</name>
</gene>
<evidence type="ECO:0000256" key="4">
    <source>
        <dbReference type="ARBA" id="ARBA00022559"/>
    </source>
</evidence>
<dbReference type="EMBL" id="JAMBOL010000014">
    <property type="protein sequence ID" value="MCM3715343.1"/>
    <property type="molecule type" value="Genomic_DNA"/>
</dbReference>
<dbReference type="CDD" id="cd03132">
    <property type="entry name" value="GATase1_catalase"/>
    <property type="match status" value="1"/>
</dbReference>
<sequence>MSDKPNKKDEQLEQFRVEDEGKKLTTNQGLKVAEDEFSLKAGERGPTLMEDFHFREKMTHFDHERIPERIVHARGFAAHGEFQVYESMRKYTKAKFLHDPAVKTPVFVRFSTVAGSKGSAETVRDARGFATKFYTEEGNYDLVGNNIPVFFIQDAMKFPDLIHAVKPEPHNEMPQAASAHDTFWDFVANNQESAHMVMWTMSDRAIPRSFRMMEGFGVHTFRFVNEEGEAFFVKFHWKPVLGTHSLVWDEAQKISGKDPDFHRRDLWEAIENGDYPEYELGVQIVEEKDEFSFDFDILDPTKIWPEEDIPVKIIGKMTLNRNVDNVFAETEQVAFHPGHVVPGIDFTNDPLLQGRLFSYTDTQLIRLGGPNFHELPINRPVCPFHNNQRDGYGRQTINKGQVSYHKNSLAGNTPAPASEAEGGYVHYQEKIDGRKIRARSESFKDHFSQATLFWNSMSEPEKQHLIEAFSFELGKVESKSVQRQVVEMFANVSLDLAKGFAEAIGVEAPKGGGSSVTKSSPALSQENTIKKVDTRKVGVIIDDGFNGQDVMAVLDRLKQEGAKPEIVSDRLGKKTGSDGSELEVDHTFLTGESVLFDALYLVGGNNVDRSFIKDALYFLHEAYDHFKPIGATHQGLTWVKEAGMENSAGVVTAEQNIETFTTQFLEAIAAHRHWARQVK</sequence>
<dbReference type="AlphaFoldDB" id="A0A9X2IR86"/>
<dbReference type="EC" id="1.11.1.6" evidence="3 10"/>
<accession>A0A9X2IR86</accession>
<feature type="binding site" evidence="13">
    <location>
        <position position="366"/>
    </location>
    <ligand>
        <name>heme</name>
        <dbReference type="ChEBI" id="CHEBI:30413"/>
    </ligand>
</feature>
<dbReference type="InterPro" id="IPR010582">
    <property type="entry name" value="Catalase_immune_responsive"/>
</dbReference>
<reference evidence="18" key="1">
    <citation type="submission" date="2022-05" db="EMBL/GenBank/DDBJ databases">
        <title>Comparative Genomics of Spacecraft Associated Microbes.</title>
        <authorList>
            <person name="Tran M.T."/>
            <person name="Wright A."/>
            <person name="Seuylemezian A."/>
            <person name="Eisen J."/>
            <person name="Coil D."/>
        </authorList>
    </citation>
    <scope>NUCLEOTIDE SEQUENCE</scope>
    <source>
        <strain evidence="18">214.1.1</strain>
    </source>
</reference>
<proteinExistence type="inferred from homology"/>
<comment type="function">
    <text evidence="10">Decomposes hydrogen peroxide into water and oxygen; serves to protect cells from the toxic effects of hydrogen peroxide.</text>
</comment>
<keyword evidence="4 10" id="KW-0575">Peroxidase</keyword>
<dbReference type="PRINTS" id="PR00067">
    <property type="entry name" value="CATALASE"/>
</dbReference>
<dbReference type="Pfam" id="PF18011">
    <property type="entry name" value="Catalase_C"/>
    <property type="match status" value="1"/>
</dbReference>
<feature type="cross-link" description="3'-histidyl-3-tyrosine (His-Tyr)" evidence="14">
    <location>
        <begin position="336"/>
        <end position="359"/>
    </location>
</feature>
<dbReference type="InterPro" id="IPR041399">
    <property type="entry name" value="Catalase_large_C"/>
</dbReference>
<dbReference type="GO" id="GO:0042744">
    <property type="term" value="P:hydrogen peroxide catabolic process"/>
    <property type="evidence" value="ECO:0007669"/>
    <property type="project" value="UniProtKB-UniRule"/>
</dbReference>
<evidence type="ECO:0000256" key="14">
    <source>
        <dbReference type="PIRSR" id="PIRSR038927-4"/>
    </source>
</evidence>
<dbReference type="Pfam" id="PF06628">
    <property type="entry name" value="Catalase-rel"/>
    <property type="match status" value="1"/>
</dbReference>
<dbReference type="PANTHER" id="PTHR42821:SF1">
    <property type="entry name" value="CATALASE-B"/>
    <property type="match status" value="1"/>
</dbReference>
<dbReference type="GO" id="GO:0005829">
    <property type="term" value="C:cytosol"/>
    <property type="evidence" value="ECO:0007669"/>
    <property type="project" value="TreeGrafter"/>
</dbReference>
<dbReference type="SMART" id="SM01060">
    <property type="entry name" value="Catalase"/>
    <property type="match status" value="1"/>
</dbReference>
<feature type="binding site" description="axial binding residue" evidence="12">
    <location>
        <position position="359"/>
    </location>
    <ligand>
        <name>heme</name>
        <dbReference type="ChEBI" id="CHEBI:30413"/>
    </ligand>
    <ligandPart>
        <name>Fe</name>
        <dbReference type="ChEBI" id="CHEBI:18248"/>
    </ligandPart>
</feature>
<evidence type="ECO:0000256" key="5">
    <source>
        <dbReference type="ARBA" id="ARBA00022617"/>
    </source>
</evidence>
<comment type="cofactor">
    <cofactor evidence="1 10 12">
        <name>heme</name>
        <dbReference type="ChEBI" id="CHEBI:30413"/>
    </cofactor>
</comment>
<keyword evidence="7 10" id="KW-0560">Oxidoreductase</keyword>
<evidence type="ECO:0000256" key="16">
    <source>
        <dbReference type="SAM" id="MobiDB-lite"/>
    </source>
</evidence>
<dbReference type="InterPro" id="IPR029062">
    <property type="entry name" value="Class_I_gatase-like"/>
</dbReference>
<dbReference type="SUPFAM" id="SSF56634">
    <property type="entry name" value="Heme-dependent catalase-like"/>
    <property type="match status" value="1"/>
</dbReference>
<evidence type="ECO:0000256" key="10">
    <source>
        <dbReference type="PIRNR" id="PIRNR038927"/>
    </source>
</evidence>
<dbReference type="Gene3D" id="3.40.50.880">
    <property type="match status" value="1"/>
</dbReference>
<keyword evidence="5 10" id="KW-0349">Heme</keyword>
<dbReference type="Gene3D" id="1.20.1370.20">
    <property type="match status" value="1"/>
</dbReference>
<dbReference type="InterPro" id="IPR043156">
    <property type="entry name" value="Catalase_clade2_helical"/>
</dbReference>
<comment type="catalytic activity">
    <reaction evidence="10 15">
        <text>2 H2O2 = O2 + 2 H2O</text>
        <dbReference type="Rhea" id="RHEA:20309"/>
        <dbReference type="ChEBI" id="CHEBI:15377"/>
        <dbReference type="ChEBI" id="CHEBI:15379"/>
        <dbReference type="ChEBI" id="CHEBI:16240"/>
        <dbReference type="EC" id="1.11.1.6"/>
    </reaction>
</comment>
<evidence type="ECO:0000313" key="19">
    <source>
        <dbReference type="Proteomes" id="UP001139179"/>
    </source>
</evidence>
<dbReference type="GO" id="GO:0004096">
    <property type="term" value="F:catalase activity"/>
    <property type="evidence" value="ECO:0007669"/>
    <property type="project" value="UniProtKB-UniRule"/>
</dbReference>
<feature type="active site" evidence="11">
    <location>
        <position position="145"/>
    </location>
</feature>
<dbReference type="SUPFAM" id="SSF52317">
    <property type="entry name" value="Class I glutamine amidotransferase-like"/>
    <property type="match status" value="1"/>
</dbReference>
<evidence type="ECO:0000313" key="18">
    <source>
        <dbReference type="EMBL" id="MCM3715343.1"/>
    </source>
</evidence>
<keyword evidence="6 10" id="KW-0479">Metal-binding</keyword>
<evidence type="ECO:0000256" key="3">
    <source>
        <dbReference type="ARBA" id="ARBA00012314"/>
    </source>
</evidence>
<feature type="region of interest" description="Disordered" evidence="16">
    <location>
        <begin position="1"/>
        <end position="20"/>
    </location>
</feature>
<dbReference type="PROSITE" id="PS00438">
    <property type="entry name" value="CATALASE_2"/>
    <property type="match status" value="1"/>
</dbReference>
<feature type="binding site" evidence="13">
    <location>
        <position position="158"/>
    </location>
    <ligand>
        <name>heme</name>
        <dbReference type="ChEBI" id="CHEBI:30413"/>
    </ligand>
</feature>
<dbReference type="Proteomes" id="UP001139179">
    <property type="component" value="Unassembled WGS sequence"/>
</dbReference>
<comment type="similarity">
    <text evidence="2">Belongs to the catalase family. HPII subfamily.</text>
</comment>
<evidence type="ECO:0000256" key="6">
    <source>
        <dbReference type="ARBA" id="ARBA00022723"/>
    </source>
</evidence>
<comment type="caution">
    <text evidence="18">The sequence shown here is derived from an EMBL/GenBank/DDBJ whole genome shotgun (WGS) entry which is preliminary data.</text>
</comment>
<dbReference type="Gene3D" id="2.40.180.10">
    <property type="entry name" value="Catalase core domain"/>
    <property type="match status" value="1"/>
</dbReference>
<evidence type="ECO:0000256" key="7">
    <source>
        <dbReference type="ARBA" id="ARBA00023002"/>
    </source>
</evidence>
<dbReference type="CDD" id="cd08155">
    <property type="entry name" value="catalase_clade_2"/>
    <property type="match status" value="1"/>
</dbReference>
<dbReference type="FunFam" id="2.40.180.10:FF:000003">
    <property type="entry name" value="Catalase"/>
    <property type="match status" value="1"/>
</dbReference>
<evidence type="ECO:0000256" key="15">
    <source>
        <dbReference type="RuleBase" id="RU000498"/>
    </source>
</evidence>
<dbReference type="InterPro" id="IPR024712">
    <property type="entry name" value="Catalase_clade2"/>
</dbReference>
<evidence type="ECO:0000256" key="9">
    <source>
        <dbReference type="ARBA" id="ARBA00023324"/>
    </source>
</evidence>
<dbReference type="PROSITE" id="PS51402">
    <property type="entry name" value="CATALASE_3"/>
    <property type="match status" value="1"/>
</dbReference>
<feature type="domain" description="Catalase core" evidence="17">
    <location>
        <begin position="25"/>
        <end position="413"/>
    </location>
</feature>
<organism evidence="18 19">
    <name type="scientific">Halalkalibacter oceani</name>
    <dbReference type="NCBI Taxonomy" id="1653776"/>
    <lineage>
        <taxon>Bacteria</taxon>
        <taxon>Bacillati</taxon>
        <taxon>Bacillota</taxon>
        <taxon>Bacilli</taxon>
        <taxon>Bacillales</taxon>
        <taxon>Bacillaceae</taxon>
        <taxon>Halalkalibacter</taxon>
    </lineage>
</organism>
<evidence type="ECO:0000256" key="13">
    <source>
        <dbReference type="PIRSR" id="PIRSR038927-3"/>
    </source>
</evidence>
<evidence type="ECO:0000256" key="2">
    <source>
        <dbReference type="ARBA" id="ARBA00010660"/>
    </source>
</evidence>
<feature type="binding site" evidence="13">
    <location>
        <position position="69"/>
    </location>
    <ligand>
        <name>heme</name>
        <dbReference type="ChEBI" id="CHEBI:30413"/>
    </ligand>
</feature>
<dbReference type="GO" id="GO:0006979">
    <property type="term" value="P:response to oxidative stress"/>
    <property type="evidence" value="ECO:0007669"/>
    <property type="project" value="InterPro"/>
</dbReference>
<feature type="binding site" evidence="13">
    <location>
        <position position="109"/>
    </location>
    <ligand>
        <name>heme</name>
        <dbReference type="ChEBI" id="CHEBI:30413"/>
    </ligand>
</feature>
<evidence type="ECO:0000256" key="12">
    <source>
        <dbReference type="PIRSR" id="PIRSR038927-2"/>
    </source>
</evidence>
<name>A0A9X2IR86_9BACI</name>
<dbReference type="Pfam" id="PF00199">
    <property type="entry name" value="Catalase"/>
    <property type="match status" value="1"/>
</dbReference>
<evidence type="ECO:0000256" key="1">
    <source>
        <dbReference type="ARBA" id="ARBA00001971"/>
    </source>
</evidence>
<dbReference type="PROSITE" id="PS00437">
    <property type="entry name" value="CATALASE_1"/>
    <property type="match status" value="1"/>
</dbReference>
<dbReference type="InterPro" id="IPR020835">
    <property type="entry name" value="Catalase_sf"/>
</dbReference>
<keyword evidence="9 10" id="KW-0376">Hydrogen peroxide</keyword>
<dbReference type="InterPro" id="IPR002226">
    <property type="entry name" value="Catalase_haem_BS"/>
</dbReference>
<evidence type="ECO:0000256" key="11">
    <source>
        <dbReference type="PIRSR" id="PIRSR038927-1"/>
    </source>
</evidence>
<keyword evidence="8 10" id="KW-0408">Iron</keyword>
<dbReference type="InterPro" id="IPR011614">
    <property type="entry name" value="Catalase_core"/>
</dbReference>
<dbReference type="GO" id="GO:0046872">
    <property type="term" value="F:metal ion binding"/>
    <property type="evidence" value="ECO:0007669"/>
    <property type="project" value="UniProtKB-KW"/>
</dbReference>
<evidence type="ECO:0000259" key="17">
    <source>
        <dbReference type="SMART" id="SM01060"/>
    </source>
</evidence>
<feature type="active site" evidence="11">
    <location>
        <position position="72"/>
    </location>
</feature>
<keyword evidence="19" id="KW-1185">Reference proteome</keyword>
<feature type="binding site" evidence="13">
    <location>
        <position position="355"/>
    </location>
    <ligand>
        <name>heme</name>
        <dbReference type="ChEBI" id="CHEBI:30413"/>
    </ligand>
</feature>
<dbReference type="InterPro" id="IPR024708">
    <property type="entry name" value="Catalase_AS"/>
</dbReference>
<dbReference type="PIRSF" id="PIRSF038927">
    <property type="entry name" value="Catalase_clade2"/>
    <property type="match status" value="1"/>
</dbReference>
<dbReference type="RefSeq" id="WP_251224097.1">
    <property type="nucleotide sequence ID" value="NZ_JAMBOL010000014.1"/>
</dbReference>
<dbReference type="PANTHER" id="PTHR42821">
    <property type="entry name" value="CATALASE"/>
    <property type="match status" value="1"/>
</dbReference>
<dbReference type="InterPro" id="IPR018028">
    <property type="entry name" value="Catalase"/>
</dbReference>
<dbReference type="GO" id="GO:0020037">
    <property type="term" value="F:heme binding"/>
    <property type="evidence" value="ECO:0007669"/>
    <property type="project" value="UniProtKB-UniRule"/>
</dbReference>